<dbReference type="GeneID" id="36581157"/>
<dbReference type="Pfam" id="PF06985">
    <property type="entry name" value="HET"/>
    <property type="match status" value="1"/>
</dbReference>
<evidence type="ECO:0000313" key="2">
    <source>
        <dbReference type="EMBL" id="PMD59983.1"/>
    </source>
</evidence>
<dbReference type="RefSeq" id="XP_024736887.1">
    <property type="nucleotide sequence ID" value="XM_024873077.1"/>
</dbReference>
<sequence length="179" mass="20310">GLRYVWIDTCCIDKTNSVELQEAIHSMFILYERSTICYAYLFDYAVGGRAPDVEAFKASKWFTRGWTLQELIAPVKVLFYSREWVSIGSKTELGNLISSITRFSTELLAGQDLEHSSVAQRISSASMRTTTRAEDIAYCLLGIFNVTMPMMYGEGGVEAFLRLQKAIMEQSDDHTLFAW</sequence>
<dbReference type="EMBL" id="KZ613803">
    <property type="protein sequence ID" value="PMD59983.1"/>
    <property type="molecule type" value="Genomic_DNA"/>
</dbReference>
<gene>
    <name evidence="2" type="ORF">K444DRAFT_484609</name>
</gene>
<dbReference type="PANTHER" id="PTHR10622">
    <property type="entry name" value="HET DOMAIN-CONTAINING PROTEIN"/>
    <property type="match status" value="1"/>
</dbReference>
<evidence type="ECO:0000313" key="3">
    <source>
        <dbReference type="Proteomes" id="UP000235371"/>
    </source>
</evidence>
<dbReference type="OrthoDB" id="674604at2759"/>
<evidence type="ECO:0000259" key="1">
    <source>
        <dbReference type="Pfam" id="PF06985"/>
    </source>
</evidence>
<reference evidence="2 3" key="1">
    <citation type="submission" date="2016-04" db="EMBL/GenBank/DDBJ databases">
        <title>A degradative enzymes factory behind the ericoid mycorrhizal symbiosis.</title>
        <authorList>
            <consortium name="DOE Joint Genome Institute"/>
            <person name="Martino E."/>
            <person name="Morin E."/>
            <person name="Grelet G."/>
            <person name="Kuo A."/>
            <person name="Kohler A."/>
            <person name="Daghino S."/>
            <person name="Barry K."/>
            <person name="Choi C."/>
            <person name="Cichocki N."/>
            <person name="Clum A."/>
            <person name="Copeland A."/>
            <person name="Hainaut M."/>
            <person name="Haridas S."/>
            <person name="Labutti K."/>
            <person name="Lindquist E."/>
            <person name="Lipzen A."/>
            <person name="Khouja H.-R."/>
            <person name="Murat C."/>
            <person name="Ohm R."/>
            <person name="Olson A."/>
            <person name="Spatafora J."/>
            <person name="Veneault-Fourrey C."/>
            <person name="Henrissat B."/>
            <person name="Grigoriev I."/>
            <person name="Martin F."/>
            <person name="Perotto S."/>
        </authorList>
    </citation>
    <scope>NUCLEOTIDE SEQUENCE [LARGE SCALE GENOMIC DNA]</scope>
    <source>
        <strain evidence="2 3">E</strain>
    </source>
</reference>
<dbReference type="AlphaFoldDB" id="A0A2J6TAH6"/>
<dbReference type="Proteomes" id="UP000235371">
    <property type="component" value="Unassembled WGS sequence"/>
</dbReference>
<dbReference type="InParanoid" id="A0A2J6TAH6"/>
<feature type="domain" description="Heterokaryon incompatibility" evidence="1">
    <location>
        <begin position="2"/>
        <end position="41"/>
    </location>
</feature>
<proteinExistence type="predicted"/>
<accession>A0A2J6TAH6</accession>
<name>A0A2J6TAH6_9HELO</name>
<dbReference type="STRING" id="1095630.A0A2J6TAH6"/>
<dbReference type="InterPro" id="IPR010730">
    <property type="entry name" value="HET"/>
</dbReference>
<feature type="non-terminal residue" evidence="2">
    <location>
        <position position="179"/>
    </location>
</feature>
<dbReference type="PANTHER" id="PTHR10622:SF10">
    <property type="entry name" value="HET DOMAIN-CONTAINING PROTEIN"/>
    <property type="match status" value="1"/>
</dbReference>
<protein>
    <recommendedName>
        <fullName evidence="1">Heterokaryon incompatibility domain-containing protein</fullName>
    </recommendedName>
</protein>
<keyword evidence="3" id="KW-1185">Reference proteome</keyword>
<feature type="non-terminal residue" evidence="2">
    <location>
        <position position="1"/>
    </location>
</feature>
<organism evidence="2 3">
    <name type="scientific">Hyaloscypha bicolor E</name>
    <dbReference type="NCBI Taxonomy" id="1095630"/>
    <lineage>
        <taxon>Eukaryota</taxon>
        <taxon>Fungi</taxon>
        <taxon>Dikarya</taxon>
        <taxon>Ascomycota</taxon>
        <taxon>Pezizomycotina</taxon>
        <taxon>Leotiomycetes</taxon>
        <taxon>Helotiales</taxon>
        <taxon>Hyaloscyphaceae</taxon>
        <taxon>Hyaloscypha</taxon>
        <taxon>Hyaloscypha bicolor</taxon>
    </lineage>
</organism>